<comment type="caution">
    <text evidence="1">The sequence shown here is derived from an EMBL/GenBank/DDBJ whole genome shotgun (WGS) entry which is preliminary data.</text>
</comment>
<sequence length="119" mass="13105">MHFPALLADERLTQLQHSTATSQYSGSSEATHNSPIQISCIVLIILGIVAKAAFAVESLDWLDCEYYPLRFDGNLVFSKATNYICSFMSLDLGGLNIGMALMRAEGNMEYSYDHGYGLV</sequence>
<reference evidence="1 2" key="1">
    <citation type="submission" date="2017-12" db="EMBL/GenBank/DDBJ databases">
        <title>Comparative genomics of Botrytis spp.</title>
        <authorList>
            <person name="Valero-Jimenez C.A."/>
            <person name="Tapia P."/>
            <person name="Veloso J."/>
            <person name="Silva-Moreno E."/>
            <person name="Staats M."/>
            <person name="Valdes J.H."/>
            <person name="Van Kan J.A.L."/>
        </authorList>
    </citation>
    <scope>NUCLEOTIDE SEQUENCE [LARGE SCALE GENOMIC DNA]</scope>
    <source>
        <strain evidence="1 2">Bt9001</strain>
    </source>
</reference>
<dbReference type="AlphaFoldDB" id="A0A4Z1E8D1"/>
<dbReference type="Proteomes" id="UP000297777">
    <property type="component" value="Unassembled WGS sequence"/>
</dbReference>
<dbReference type="EMBL" id="PQXH01000256">
    <property type="protein sequence ID" value="TGO07660.1"/>
    <property type="molecule type" value="Genomic_DNA"/>
</dbReference>
<evidence type="ECO:0000313" key="2">
    <source>
        <dbReference type="Proteomes" id="UP000297777"/>
    </source>
</evidence>
<proteinExistence type="predicted"/>
<gene>
    <name evidence="1" type="ORF">BTUL_0256g00060</name>
</gene>
<name>A0A4Z1E8D1_9HELO</name>
<evidence type="ECO:0000313" key="1">
    <source>
        <dbReference type="EMBL" id="TGO07660.1"/>
    </source>
</evidence>
<organism evidence="1 2">
    <name type="scientific">Botrytis tulipae</name>
    <dbReference type="NCBI Taxonomy" id="87230"/>
    <lineage>
        <taxon>Eukaryota</taxon>
        <taxon>Fungi</taxon>
        <taxon>Dikarya</taxon>
        <taxon>Ascomycota</taxon>
        <taxon>Pezizomycotina</taxon>
        <taxon>Leotiomycetes</taxon>
        <taxon>Helotiales</taxon>
        <taxon>Sclerotiniaceae</taxon>
        <taxon>Botrytis</taxon>
    </lineage>
</organism>
<dbReference type="OrthoDB" id="3460023at2759"/>
<protein>
    <submittedName>
        <fullName evidence="1">Uncharacterized protein</fullName>
    </submittedName>
</protein>
<accession>A0A4Z1E8D1</accession>
<keyword evidence="2" id="KW-1185">Reference proteome</keyword>